<comment type="caution">
    <text evidence="1">The sequence shown here is derived from an EMBL/GenBank/DDBJ whole genome shotgun (WGS) entry which is preliminary data.</text>
</comment>
<dbReference type="Gene3D" id="3.40.50.1000">
    <property type="entry name" value="HAD superfamily/HAD-like"/>
    <property type="match status" value="1"/>
</dbReference>
<dbReference type="SUPFAM" id="SSF56784">
    <property type="entry name" value="HAD-like"/>
    <property type="match status" value="1"/>
</dbReference>
<evidence type="ECO:0000313" key="2">
    <source>
        <dbReference type="Proteomes" id="UP001597045"/>
    </source>
</evidence>
<gene>
    <name evidence="1" type="ORF">ACFQ1S_26970</name>
</gene>
<protein>
    <submittedName>
        <fullName evidence="1">HAD family hydrolase</fullName>
        <ecNumber evidence="1">3.1.3.-</ecNumber>
    </submittedName>
</protein>
<keyword evidence="2" id="KW-1185">Reference proteome</keyword>
<dbReference type="Proteomes" id="UP001597045">
    <property type="component" value="Unassembled WGS sequence"/>
</dbReference>
<dbReference type="InterPro" id="IPR036412">
    <property type="entry name" value="HAD-like_sf"/>
</dbReference>
<dbReference type="Pfam" id="PF00702">
    <property type="entry name" value="Hydrolase"/>
    <property type="match status" value="1"/>
</dbReference>
<dbReference type="InterPro" id="IPR023198">
    <property type="entry name" value="PGP-like_dom2"/>
</dbReference>
<organism evidence="1 2">
    <name type="scientific">Kibdelosporangium lantanae</name>
    <dbReference type="NCBI Taxonomy" id="1497396"/>
    <lineage>
        <taxon>Bacteria</taxon>
        <taxon>Bacillati</taxon>
        <taxon>Actinomycetota</taxon>
        <taxon>Actinomycetes</taxon>
        <taxon>Pseudonocardiales</taxon>
        <taxon>Pseudonocardiaceae</taxon>
        <taxon>Kibdelosporangium</taxon>
    </lineage>
</organism>
<dbReference type="PANTHER" id="PTHR43611:SF3">
    <property type="entry name" value="FLAVIN MONONUCLEOTIDE HYDROLASE 1, CHLOROPLATIC"/>
    <property type="match status" value="1"/>
</dbReference>
<dbReference type="GO" id="GO:0016787">
    <property type="term" value="F:hydrolase activity"/>
    <property type="evidence" value="ECO:0007669"/>
    <property type="project" value="UniProtKB-KW"/>
</dbReference>
<accession>A0ABW3MEA2</accession>
<proteinExistence type="predicted"/>
<sequence>MTVVLFDYGGVLGDHHIEAAEQELADWFHCGITEVRSLLSEKSEQGALFRANRITEPEFWRRVAARAGLAEVPAPDDVLMAAWCRTYKPNDQLFAMLSSLRQEATVGVVTNIDEPRSRYLMTEVRLMDHIDVYFPSYVAGVTKKAPEFWRWIRAQVAGRVMYVDDRQEHVDSAARVGFATCRYDGDPNRLADVLSAWVREDGAR</sequence>
<dbReference type="EMBL" id="JBHTIS010001868">
    <property type="protein sequence ID" value="MFD1048917.1"/>
    <property type="molecule type" value="Genomic_DNA"/>
</dbReference>
<keyword evidence="1" id="KW-0378">Hydrolase</keyword>
<dbReference type="PANTHER" id="PTHR43611">
    <property type="entry name" value="ALPHA-D-GLUCOSE 1-PHOSPHATE PHOSPHATASE"/>
    <property type="match status" value="1"/>
</dbReference>
<name>A0ABW3MEA2_9PSEU</name>
<dbReference type="Gene3D" id="1.10.150.240">
    <property type="entry name" value="Putative phosphatase, domain 2"/>
    <property type="match status" value="1"/>
</dbReference>
<dbReference type="InterPro" id="IPR023214">
    <property type="entry name" value="HAD_sf"/>
</dbReference>
<evidence type="ECO:0000313" key="1">
    <source>
        <dbReference type="EMBL" id="MFD1048917.1"/>
    </source>
</evidence>
<dbReference type="EC" id="3.1.3.-" evidence="1"/>
<reference evidence="2" key="1">
    <citation type="journal article" date="2019" name="Int. J. Syst. Evol. Microbiol.">
        <title>The Global Catalogue of Microorganisms (GCM) 10K type strain sequencing project: providing services to taxonomists for standard genome sequencing and annotation.</title>
        <authorList>
            <consortium name="The Broad Institute Genomics Platform"/>
            <consortium name="The Broad Institute Genome Sequencing Center for Infectious Disease"/>
            <person name="Wu L."/>
            <person name="Ma J."/>
        </authorList>
    </citation>
    <scope>NUCLEOTIDE SEQUENCE [LARGE SCALE GENOMIC DNA]</scope>
    <source>
        <strain evidence="2">JCM 31486</strain>
    </source>
</reference>